<dbReference type="EMBL" id="JAUCMV010000001">
    <property type="protein sequence ID" value="KAK0427373.1"/>
    <property type="molecule type" value="Genomic_DNA"/>
</dbReference>
<proteinExistence type="predicted"/>
<sequence>MESDDRLQYSYNRILDITAAIGIPIKLLSMYLIIFKSPRSMRHTSYFILNERLLLRNLVIMTTVPIVQGGLPLLGAIFFIYNSELPYAKVIVTGCIMMILNYGTVYGILMILIMHPSLYFLLLHVAVISACPIVEIDEQDGDVLLRLPRRCSMLHR</sequence>
<dbReference type="Proteomes" id="UP001175271">
    <property type="component" value="Unassembled WGS sequence"/>
</dbReference>
<reference evidence="2" key="1">
    <citation type="submission" date="2023-06" db="EMBL/GenBank/DDBJ databases">
        <title>Genomic analysis of the entomopathogenic nematode Steinernema hermaphroditum.</title>
        <authorList>
            <person name="Schwarz E.M."/>
            <person name="Heppert J.K."/>
            <person name="Baniya A."/>
            <person name="Schwartz H.T."/>
            <person name="Tan C.-H."/>
            <person name="Antoshechkin I."/>
            <person name="Sternberg P.W."/>
            <person name="Goodrich-Blair H."/>
            <person name="Dillman A.R."/>
        </authorList>
    </citation>
    <scope>NUCLEOTIDE SEQUENCE</scope>
    <source>
        <strain evidence="2">PS9179</strain>
        <tissue evidence="2">Whole animal</tissue>
    </source>
</reference>
<evidence type="ECO:0000313" key="2">
    <source>
        <dbReference type="EMBL" id="KAK0427373.1"/>
    </source>
</evidence>
<keyword evidence="1" id="KW-0472">Membrane</keyword>
<keyword evidence="3" id="KW-1185">Reference proteome</keyword>
<name>A0AA39IN39_9BILA</name>
<feature type="transmembrane region" description="Helical" evidence="1">
    <location>
        <begin position="118"/>
        <end position="136"/>
    </location>
</feature>
<feature type="transmembrane region" description="Helical" evidence="1">
    <location>
        <begin position="54"/>
        <end position="81"/>
    </location>
</feature>
<keyword evidence="1" id="KW-0812">Transmembrane</keyword>
<comment type="caution">
    <text evidence="2">The sequence shown here is derived from an EMBL/GenBank/DDBJ whole genome shotgun (WGS) entry which is preliminary data.</text>
</comment>
<protein>
    <submittedName>
        <fullName evidence="2">Uncharacterized protein</fullName>
    </submittedName>
</protein>
<organism evidence="2 3">
    <name type="scientific">Steinernema hermaphroditum</name>
    <dbReference type="NCBI Taxonomy" id="289476"/>
    <lineage>
        <taxon>Eukaryota</taxon>
        <taxon>Metazoa</taxon>
        <taxon>Ecdysozoa</taxon>
        <taxon>Nematoda</taxon>
        <taxon>Chromadorea</taxon>
        <taxon>Rhabditida</taxon>
        <taxon>Tylenchina</taxon>
        <taxon>Panagrolaimomorpha</taxon>
        <taxon>Strongyloidoidea</taxon>
        <taxon>Steinernematidae</taxon>
        <taxon>Steinernema</taxon>
    </lineage>
</organism>
<evidence type="ECO:0000313" key="3">
    <source>
        <dbReference type="Proteomes" id="UP001175271"/>
    </source>
</evidence>
<keyword evidence="1" id="KW-1133">Transmembrane helix</keyword>
<accession>A0AA39IN39</accession>
<evidence type="ECO:0000256" key="1">
    <source>
        <dbReference type="SAM" id="Phobius"/>
    </source>
</evidence>
<feature type="transmembrane region" description="Helical" evidence="1">
    <location>
        <begin position="14"/>
        <end position="34"/>
    </location>
</feature>
<dbReference type="AlphaFoldDB" id="A0AA39IN39"/>
<gene>
    <name evidence="2" type="ORF">QR680_010196</name>
</gene>
<feature type="transmembrane region" description="Helical" evidence="1">
    <location>
        <begin position="87"/>
        <end position="111"/>
    </location>
</feature>